<evidence type="ECO:0000256" key="2">
    <source>
        <dbReference type="PIRSR" id="PIRSR000390-2"/>
    </source>
</evidence>
<evidence type="ECO:0000313" key="5">
    <source>
        <dbReference type="Proteomes" id="UP000178114"/>
    </source>
</evidence>
<dbReference type="CDD" id="cd00616">
    <property type="entry name" value="AHBA_syn"/>
    <property type="match status" value="1"/>
</dbReference>
<dbReference type="EMBL" id="MFID01000031">
    <property type="protein sequence ID" value="OGF80695.1"/>
    <property type="molecule type" value="Genomic_DNA"/>
</dbReference>
<dbReference type="InterPro" id="IPR000653">
    <property type="entry name" value="DegT/StrS_aminotransferase"/>
</dbReference>
<dbReference type="PIRSF" id="PIRSF000390">
    <property type="entry name" value="PLP_StrS"/>
    <property type="match status" value="1"/>
</dbReference>
<feature type="modified residue" description="N6-(pyridoxal phosphate)lysine" evidence="2">
    <location>
        <position position="186"/>
    </location>
</feature>
<comment type="caution">
    <text evidence="4">The sequence shown here is derived from an EMBL/GenBank/DDBJ whole genome shotgun (WGS) entry which is preliminary data.</text>
</comment>
<evidence type="ECO:0000256" key="1">
    <source>
        <dbReference type="PIRSR" id="PIRSR000390-1"/>
    </source>
</evidence>
<dbReference type="PANTHER" id="PTHR30244:SF34">
    <property type="entry name" value="DTDP-4-AMINO-4,6-DIDEOXYGALACTOSE TRANSAMINASE"/>
    <property type="match status" value="1"/>
</dbReference>
<dbReference type="GO" id="GO:0030170">
    <property type="term" value="F:pyridoxal phosphate binding"/>
    <property type="evidence" value="ECO:0007669"/>
    <property type="project" value="TreeGrafter"/>
</dbReference>
<dbReference type="InterPro" id="IPR020026">
    <property type="entry name" value="PseC"/>
</dbReference>
<dbReference type="NCBIfam" id="TIGR03588">
    <property type="entry name" value="PseC"/>
    <property type="match status" value="1"/>
</dbReference>
<dbReference type="STRING" id="1798351.A2930_01855"/>
<dbReference type="InterPro" id="IPR015422">
    <property type="entry name" value="PyrdxlP-dep_Trfase_small"/>
</dbReference>
<comment type="similarity">
    <text evidence="3">Belongs to the DegT/DnrJ/EryC1 family.</text>
</comment>
<dbReference type="Gene3D" id="3.40.640.10">
    <property type="entry name" value="Type I PLP-dependent aspartate aminotransferase-like (Major domain)"/>
    <property type="match status" value="1"/>
</dbReference>
<dbReference type="SUPFAM" id="SSF53383">
    <property type="entry name" value="PLP-dependent transferases"/>
    <property type="match status" value="1"/>
</dbReference>
<sequence length="378" mass="41999">MIPYSHQSIGDDDVEAVFGVFKSDWLTQGPEVREFEEALAKYTGAEYAVVFSNGTAALEAAYFAADLKKDDEVITTSLTFAATANAALWQGAKVVFADIEADSGNIDPNEVEKKITPKTKAIVPVDYSGLPVRLDELKALAEKHKLLLIEDAAHALGAEYLSTGSRQVKKVGSIADMTMLSFHPVKSIATGEGGAILTGRKDFYEKLLLYRGHGITKDNLTKKPEGDWYYEMQALAHNYRMTDIQAALGVSQLKKLDKFIEARKKIAVRYGEAFAGNKNLILPKEYEGASSSWHLYPLRLKDAGKRAEIFKKLRDAGIGVQVHYIPVYLHPYYQKLGYKAGLCPKAEVFYESEISIPIFPDLTEKDQDFVIQKVNELT</sequence>
<dbReference type="Pfam" id="PF01041">
    <property type="entry name" value="DegT_DnrJ_EryC1"/>
    <property type="match status" value="1"/>
</dbReference>
<evidence type="ECO:0000256" key="3">
    <source>
        <dbReference type="RuleBase" id="RU004508"/>
    </source>
</evidence>
<dbReference type="GO" id="GO:0000271">
    <property type="term" value="P:polysaccharide biosynthetic process"/>
    <property type="evidence" value="ECO:0007669"/>
    <property type="project" value="TreeGrafter"/>
</dbReference>
<dbReference type="InterPro" id="IPR015424">
    <property type="entry name" value="PyrdxlP-dep_Trfase"/>
</dbReference>
<gene>
    <name evidence="4" type="ORF">A2930_01855</name>
</gene>
<dbReference type="GO" id="GO:0008483">
    <property type="term" value="F:transaminase activity"/>
    <property type="evidence" value="ECO:0007669"/>
    <property type="project" value="TreeGrafter"/>
</dbReference>
<accession>A0A1F5WYG1</accession>
<dbReference type="AlphaFoldDB" id="A0A1F5WYG1"/>
<keyword evidence="2 3" id="KW-0663">Pyridoxal phosphate</keyword>
<organism evidence="4 5">
    <name type="scientific">Candidatus Giovannonibacteria bacterium RIFCSPLOWO2_01_FULL_45_34</name>
    <dbReference type="NCBI Taxonomy" id="1798351"/>
    <lineage>
        <taxon>Bacteria</taxon>
        <taxon>Candidatus Giovannoniibacteriota</taxon>
    </lineage>
</organism>
<feature type="active site" description="Proton acceptor" evidence="1">
    <location>
        <position position="186"/>
    </location>
</feature>
<evidence type="ECO:0000313" key="4">
    <source>
        <dbReference type="EMBL" id="OGF80695.1"/>
    </source>
</evidence>
<dbReference type="InterPro" id="IPR015421">
    <property type="entry name" value="PyrdxlP-dep_Trfase_major"/>
</dbReference>
<name>A0A1F5WYG1_9BACT</name>
<dbReference type="Gene3D" id="3.90.1150.10">
    <property type="entry name" value="Aspartate Aminotransferase, domain 1"/>
    <property type="match status" value="1"/>
</dbReference>
<dbReference type="PANTHER" id="PTHR30244">
    <property type="entry name" value="TRANSAMINASE"/>
    <property type="match status" value="1"/>
</dbReference>
<reference evidence="4 5" key="1">
    <citation type="journal article" date="2016" name="Nat. Commun.">
        <title>Thousands of microbial genomes shed light on interconnected biogeochemical processes in an aquifer system.</title>
        <authorList>
            <person name="Anantharaman K."/>
            <person name="Brown C.T."/>
            <person name="Hug L.A."/>
            <person name="Sharon I."/>
            <person name="Castelle C.J."/>
            <person name="Probst A.J."/>
            <person name="Thomas B.C."/>
            <person name="Singh A."/>
            <person name="Wilkins M.J."/>
            <person name="Karaoz U."/>
            <person name="Brodie E.L."/>
            <person name="Williams K.H."/>
            <person name="Hubbard S.S."/>
            <person name="Banfield J.F."/>
        </authorList>
    </citation>
    <scope>NUCLEOTIDE SEQUENCE [LARGE SCALE GENOMIC DNA]</scope>
</reference>
<proteinExistence type="inferred from homology"/>
<dbReference type="Proteomes" id="UP000178114">
    <property type="component" value="Unassembled WGS sequence"/>
</dbReference>
<protein>
    <submittedName>
        <fullName evidence="4">UDP-4-amino-4, 6-dideoxy-N-acetyl-beta-L-altrosamine transaminase</fullName>
    </submittedName>
</protein>